<dbReference type="EMBL" id="CAKOGL010000011">
    <property type="protein sequence ID" value="CAH2092407.1"/>
    <property type="molecule type" value="Genomic_DNA"/>
</dbReference>
<feature type="compositionally biased region" description="Basic and acidic residues" evidence="1">
    <location>
        <begin position="83"/>
        <end position="95"/>
    </location>
</feature>
<sequence length="145" mass="16753">MKSIEHYINKTGGIKKAYKDLTNSIDWVVKMKNNSGKCKHHRTDILEIATAYYKKLYECNTSQDEVDLGETSNIPTILQAEVEKATDTQKSDKAPGPDVTDDIRQVAGVMWNRVAQEKREWKRLEEAFADWQTDLQNIKKKHILE</sequence>
<comment type="caution">
    <text evidence="2">The sequence shown here is derived from an EMBL/GenBank/DDBJ whole genome shotgun (WGS) entry which is preliminary data.</text>
</comment>
<evidence type="ECO:0000313" key="2">
    <source>
        <dbReference type="EMBL" id="CAH2092407.1"/>
    </source>
</evidence>
<name>A0AAU9U3R7_EUPED</name>
<reference evidence="2" key="1">
    <citation type="submission" date="2022-03" db="EMBL/GenBank/DDBJ databases">
        <authorList>
            <person name="Tunstrom K."/>
        </authorList>
    </citation>
    <scope>NUCLEOTIDE SEQUENCE</scope>
</reference>
<keyword evidence="3" id="KW-1185">Reference proteome</keyword>
<evidence type="ECO:0000313" key="3">
    <source>
        <dbReference type="Proteomes" id="UP001153954"/>
    </source>
</evidence>
<gene>
    <name evidence="2" type="ORF">EEDITHA_LOCUS8165</name>
</gene>
<feature type="region of interest" description="Disordered" evidence="1">
    <location>
        <begin position="83"/>
        <end position="102"/>
    </location>
</feature>
<evidence type="ECO:0000256" key="1">
    <source>
        <dbReference type="SAM" id="MobiDB-lite"/>
    </source>
</evidence>
<dbReference type="Proteomes" id="UP001153954">
    <property type="component" value="Unassembled WGS sequence"/>
</dbReference>
<accession>A0AAU9U3R7</accession>
<proteinExistence type="predicted"/>
<protein>
    <submittedName>
        <fullName evidence="2">Uncharacterized protein</fullName>
    </submittedName>
</protein>
<dbReference type="AlphaFoldDB" id="A0AAU9U3R7"/>
<organism evidence="2 3">
    <name type="scientific">Euphydryas editha</name>
    <name type="common">Edith's checkerspot</name>
    <dbReference type="NCBI Taxonomy" id="104508"/>
    <lineage>
        <taxon>Eukaryota</taxon>
        <taxon>Metazoa</taxon>
        <taxon>Ecdysozoa</taxon>
        <taxon>Arthropoda</taxon>
        <taxon>Hexapoda</taxon>
        <taxon>Insecta</taxon>
        <taxon>Pterygota</taxon>
        <taxon>Neoptera</taxon>
        <taxon>Endopterygota</taxon>
        <taxon>Lepidoptera</taxon>
        <taxon>Glossata</taxon>
        <taxon>Ditrysia</taxon>
        <taxon>Papilionoidea</taxon>
        <taxon>Nymphalidae</taxon>
        <taxon>Nymphalinae</taxon>
        <taxon>Euphydryas</taxon>
    </lineage>
</organism>